<dbReference type="PRINTS" id="PR01161">
    <property type="entry name" value="TUBULIN"/>
</dbReference>
<dbReference type="InterPro" id="IPR036525">
    <property type="entry name" value="Tubulin/FtsZ_GTPase_sf"/>
</dbReference>
<keyword evidence="6 14" id="KW-0493">Microtubule</keyword>
<keyword evidence="11" id="KW-0966">Cell projection</keyword>
<evidence type="ECO:0000256" key="1">
    <source>
        <dbReference type="ARBA" id="ARBA00004114"/>
    </source>
</evidence>
<dbReference type="GO" id="GO:0005200">
    <property type="term" value="F:structural constituent of cytoskeleton"/>
    <property type="evidence" value="ECO:0007669"/>
    <property type="project" value="InterPro"/>
</dbReference>
<dbReference type="InterPro" id="IPR003008">
    <property type="entry name" value="Tubulin_FtsZ_GTPase"/>
</dbReference>
<proteinExistence type="inferred from homology"/>
<keyword evidence="7 14" id="KW-0547">Nucleotide-binding</keyword>
<evidence type="ECO:0000256" key="3">
    <source>
        <dbReference type="ARBA" id="ARBA00004138"/>
    </source>
</evidence>
<evidence type="ECO:0000256" key="10">
    <source>
        <dbReference type="ARBA" id="ARBA00023242"/>
    </source>
</evidence>
<evidence type="ECO:0000256" key="11">
    <source>
        <dbReference type="ARBA" id="ARBA00023273"/>
    </source>
</evidence>
<evidence type="ECO:0000256" key="13">
    <source>
        <dbReference type="ARBA" id="ARBA00046149"/>
    </source>
</evidence>
<evidence type="ECO:0000259" key="15">
    <source>
        <dbReference type="SMART" id="SM00864"/>
    </source>
</evidence>
<dbReference type="Proteomes" id="UP000230750">
    <property type="component" value="Unassembled WGS sequence"/>
</dbReference>
<evidence type="ECO:0000256" key="6">
    <source>
        <dbReference type="ARBA" id="ARBA00022701"/>
    </source>
</evidence>
<dbReference type="InterPro" id="IPR008280">
    <property type="entry name" value="Tub_FtsZ_C"/>
</dbReference>
<evidence type="ECO:0000256" key="8">
    <source>
        <dbReference type="ARBA" id="ARBA00022794"/>
    </source>
</evidence>
<dbReference type="AlphaFoldDB" id="A0A2G8KUF8"/>
<dbReference type="GO" id="GO:0030030">
    <property type="term" value="P:cell projection organization"/>
    <property type="evidence" value="ECO:0007669"/>
    <property type="project" value="UniProtKB-KW"/>
</dbReference>
<comment type="caution">
    <text evidence="16">The sequence shown here is derived from an EMBL/GenBank/DDBJ whole genome shotgun (WGS) entry which is preliminary data.</text>
</comment>
<dbReference type="EMBL" id="MRZV01000362">
    <property type="protein sequence ID" value="PIK51639.1"/>
    <property type="molecule type" value="Genomic_DNA"/>
</dbReference>
<evidence type="ECO:0000313" key="16">
    <source>
        <dbReference type="EMBL" id="PIK51639.1"/>
    </source>
</evidence>
<name>A0A2G8KUF8_STIJA</name>
<dbReference type="PRINTS" id="PR01224">
    <property type="entry name" value="DELTATUBULIN"/>
</dbReference>
<dbReference type="STRING" id="307972.A0A2G8KUF8"/>
<evidence type="ECO:0000256" key="2">
    <source>
        <dbReference type="ARBA" id="ARBA00004123"/>
    </source>
</evidence>
<feature type="domain" description="Tubulin/FtsZ GTPase" evidence="15">
    <location>
        <begin position="44"/>
        <end position="244"/>
    </location>
</feature>
<keyword evidence="10" id="KW-0539">Nucleus</keyword>
<dbReference type="InterPro" id="IPR002967">
    <property type="entry name" value="Delta_tubulin"/>
</dbReference>
<dbReference type="SMART" id="SM00864">
    <property type="entry name" value="Tubulin"/>
    <property type="match status" value="1"/>
</dbReference>
<dbReference type="GO" id="GO:0007017">
    <property type="term" value="P:microtubule-based process"/>
    <property type="evidence" value="ECO:0007669"/>
    <property type="project" value="InterPro"/>
</dbReference>
<dbReference type="CDD" id="cd02189">
    <property type="entry name" value="delta_zeta_tubulin-like"/>
    <property type="match status" value="1"/>
</dbReference>
<evidence type="ECO:0000256" key="5">
    <source>
        <dbReference type="ARBA" id="ARBA00014184"/>
    </source>
</evidence>
<comment type="function">
    <text evidence="13">Acts as a positive regulator of hedgehog signaling and regulates ciliary function.</text>
</comment>
<dbReference type="GO" id="GO:0005874">
    <property type="term" value="C:microtubule"/>
    <property type="evidence" value="ECO:0007669"/>
    <property type="project" value="UniProtKB-KW"/>
</dbReference>
<dbReference type="Pfam" id="PF00091">
    <property type="entry name" value="Tubulin"/>
    <property type="match status" value="1"/>
</dbReference>
<gene>
    <name evidence="16" type="ORF">BSL78_11449</name>
</gene>
<keyword evidence="9 14" id="KW-0342">GTP-binding</keyword>
<comment type="subcellular location">
    <subcellularLocation>
        <location evidence="3">Cell projection</location>
        <location evidence="3">Cilium</location>
    </subcellularLocation>
    <subcellularLocation>
        <location evidence="1">Cytoplasm</location>
        <location evidence="1">Cytoskeleton</location>
        <location evidence="1">Microtubule organizing center</location>
        <location evidence="1">Centrosome</location>
        <location evidence="1">Centriole</location>
    </subcellularLocation>
    <subcellularLocation>
        <location evidence="2">Nucleus</location>
    </subcellularLocation>
</comment>
<dbReference type="Gene3D" id="3.40.50.1440">
    <property type="entry name" value="Tubulin/FtsZ, GTPase domain"/>
    <property type="match status" value="1"/>
</dbReference>
<evidence type="ECO:0000256" key="7">
    <source>
        <dbReference type="ARBA" id="ARBA00022741"/>
    </source>
</evidence>
<keyword evidence="8" id="KW-0970">Cilium biogenesis/degradation</keyword>
<reference evidence="16 17" key="1">
    <citation type="journal article" date="2017" name="PLoS Biol.">
        <title>The sea cucumber genome provides insights into morphological evolution and visceral regeneration.</title>
        <authorList>
            <person name="Zhang X."/>
            <person name="Sun L."/>
            <person name="Yuan J."/>
            <person name="Sun Y."/>
            <person name="Gao Y."/>
            <person name="Zhang L."/>
            <person name="Li S."/>
            <person name="Dai H."/>
            <person name="Hamel J.F."/>
            <person name="Liu C."/>
            <person name="Yu Y."/>
            <person name="Liu S."/>
            <person name="Lin W."/>
            <person name="Guo K."/>
            <person name="Jin S."/>
            <person name="Xu P."/>
            <person name="Storey K.B."/>
            <person name="Huan P."/>
            <person name="Zhang T."/>
            <person name="Zhou Y."/>
            <person name="Zhang J."/>
            <person name="Lin C."/>
            <person name="Li X."/>
            <person name="Xing L."/>
            <person name="Huo D."/>
            <person name="Sun M."/>
            <person name="Wang L."/>
            <person name="Mercier A."/>
            <person name="Li F."/>
            <person name="Yang H."/>
            <person name="Xiang J."/>
        </authorList>
    </citation>
    <scope>NUCLEOTIDE SEQUENCE [LARGE SCALE GENOMIC DNA]</scope>
    <source>
        <strain evidence="16">Shaxun</strain>
        <tissue evidence="16">Muscle</tissue>
    </source>
</reference>
<accession>A0A2G8KUF8</accession>
<sequence length="421" mass="47038">MSVISLQLGQCGNQIGQLFFDTLTSDLQQREKEGNSKAYQSHCLDRFFVSGDDHKLEARAISVDTEGKVVSNVFDQAKKTGRWCYPSDQQLSGRRGAGNNWADGFYNHGVKCEQEVLDMVQRELEKCDHFGGFCSLMSIGGGTGSGLGTRVTRALKEAYSKSFLINVLVWPHSAGEVIVQNYNAVLSMAHLSESSDALLIFQNDDIRKIAQTSGSSSKVTFDDMNRVVSEQLVASLQPAVSHDGSDNLLGCYLEHLVPHPDYKLLTSRFLPQVSEAAVSFSTFNWPALTKRTFQMLLTQSVQDEGLNWHIKPSNSRNKTLSNLMVIRGKGCQSVDTGIFSSPEIYPSWIPRGARFASFTQSLPLLRYEKSTSLLSNCQTPIRALDTMVSKAWGMFAMRAYTHWYTPLWHARRGIYRLLCKT</sequence>
<dbReference type="SUPFAM" id="SSF55307">
    <property type="entry name" value="Tubulin C-terminal domain-like"/>
    <property type="match status" value="1"/>
</dbReference>
<dbReference type="OrthoDB" id="10250004at2759"/>
<evidence type="ECO:0000313" key="17">
    <source>
        <dbReference type="Proteomes" id="UP000230750"/>
    </source>
</evidence>
<comment type="similarity">
    <text evidence="4 14">Belongs to the tubulin family.</text>
</comment>
<evidence type="ECO:0000256" key="9">
    <source>
        <dbReference type="ARBA" id="ARBA00023134"/>
    </source>
</evidence>
<dbReference type="InterPro" id="IPR000217">
    <property type="entry name" value="Tubulin"/>
</dbReference>
<dbReference type="GO" id="GO:0005929">
    <property type="term" value="C:cilium"/>
    <property type="evidence" value="ECO:0007669"/>
    <property type="project" value="UniProtKB-SubCell"/>
</dbReference>
<dbReference type="PROSITE" id="PS00227">
    <property type="entry name" value="TUBULIN"/>
    <property type="match status" value="1"/>
</dbReference>
<dbReference type="GO" id="GO:0005634">
    <property type="term" value="C:nucleus"/>
    <property type="evidence" value="ECO:0007669"/>
    <property type="project" value="UniProtKB-SubCell"/>
</dbReference>
<dbReference type="GO" id="GO:0005525">
    <property type="term" value="F:GTP binding"/>
    <property type="evidence" value="ECO:0007669"/>
    <property type="project" value="UniProtKB-UniRule"/>
</dbReference>
<dbReference type="SUPFAM" id="SSF52490">
    <property type="entry name" value="Tubulin nucleotide-binding domain-like"/>
    <property type="match status" value="1"/>
</dbReference>
<keyword evidence="17" id="KW-1185">Reference proteome</keyword>
<dbReference type="InterPro" id="IPR017975">
    <property type="entry name" value="Tubulin_CS"/>
</dbReference>
<dbReference type="FunFam" id="3.40.50.1440:FF:000021">
    <property type="entry name" value="Tubulin delta chain"/>
    <property type="match status" value="1"/>
</dbReference>
<dbReference type="GO" id="GO:0005814">
    <property type="term" value="C:centriole"/>
    <property type="evidence" value="ECO:0007669"/>
    <property type="project" value="UniProtKB-SubCell"/>
</dbReference>
<protein>
    <recommendedName>
        <fullName evidence="5">Tubulin delta chain</fullName>
    </recommendedName>
    <alternativeName>
        <fullName evidence="12">Delta-tubulin</fullName>
    </alternativeName>
</protein>
<evidence type="ECO:0000256" key="12">
    <source>
        <dbReference type="ARBA" id="ARBA00030594"/>
    </source>
</evidence>
<evidence type="ECO:0000256" key="4">
    <source>
        <dbReference type="ARBA" id="ARBA00009636"/>
    </source>
</evidence>
<organism evidence="16 17">
    <name type="scientific">Stichopus japonicus</name>
    <name type="common">Sea cucumber</name>
    <dbReference type="NCBI Taxonomy" id="307972"/>
    <lineage>
        <taxon>Eukaryota</taxon>
        <taxon>Metazoa</taxon>
        <taxon>Echinodermata</taxon>
        <taxon>Eleutherozoa</taxon>
        <taxon>Echinozoa</taxon>
        <taxon>Holothuroidea</taxon>
        <taxon>Aspidochirotacea</taxon>
        <taxon>Aspidochirotida</taxon>
        <taxon>Stichopodidae</taxon>
        <taxon>Apostichopus</taxon>
    </lineage>
</organism>
<dbReference type="PANTHER" id="PTHR11588">
    <property type="entry name" value="TUBULIN"/>
    <property type="match status" value="1"/>
</dbReference>
<evidence type="ECO:0000256" key="14">
    <source>
        <dbReference type="RuleBase" id="RU000352"/>
    </source>
</evidence>